<evidence type="ECO:0000256" key="8">
    <source>
        <dbReference type="ARBA" id="ARBA00023284"/>
    </source>
</evidence>
<keyword evidence="8" id="KW-0676">Redox-active center</keyword>
<evidence type="ECO:0000256" key="5">
    <source>
        <dbReference type="ARBA" id="ARBA00022862"/>
    </source>
</evidence>
<dbReference type="PIR" id="S74552">
    <property type="entry name" value="S74552"/>
</dbReference>
<feature type="active site" description="Cysteine sulfenic acid (-SOH) intermediate; for peroxidase activity" evidence="13">
    <location>
        <position position="47"/>
    </location>
</feature>
<evidence type="ECO:0000256" key="7">
    <source>
        <dbReference type="ARBA" id="ARBA00023157"/>
    </source>
</evidence>
<dbReference type="SUPFAM" id="SSF52833">
    <property type="entry name" value="Thioredoxin-like"/>
    <property type="match status" value="1"/>
</dbReference>
<dbReference type="EMBL" id="BA000022">
    <property type="protein sequence ID" value="BAA16704.1"/>
    <property type="molecule type" value="Genomic_DNA"/>
</dbReference>
<comment type="similarity">
    <text evidence="10">Belongs to the peroxiredoxin family. BCP/PrxQ subfamily.</text>
</comment>
<comment type="function">
    <text evidence="1">Thiol-specific peroxidase that catalyzes the reduction of hydrogen peroxide and organic hydroperoxides to water and alcohols, respectively. Plays a role in cell protection against oxidative stress by detoxifying peroxides and as sensor of hydrogen peroxide-mediated signaling events.</text>
</comment>
<evidence type="ECO:0000256" key="12">
    <source>
        <dbReference type="ARBA" id="ARBA00049091"/>
    </source>
</evidence>
<dbReference type="PhylomeDB" id="P72697"/>
<dbReference type="PIRSF" id="PIRSF000239">
    <property type="entry name" value="AHPC"/>
    <property type="match status" value="1"/>
</dbReference>
<dbReference type="NCBIfam" id="NF006960">
    <property type="entry name" value="PRK09437.1"/>
    <property type="match status" value="1"/>
</dbReference>
<dbReference type="Pfam" id="PF00578">
    <property type="entry name" value="AhpC-TSA"/>
    <property type="match status" value="1"/>
</dbReference>
<evidence type="ECO:0000313" key="17">
    <source>
        <dbReference type="Proteomes" id="UP000001425"/>
    </source>
</evidence>
<dbReference type="FunCoup" id="P72697">
    <property type="interactions" value="455"/>
</dbReference>
<dbReference type="Gene3D" id="3.40.30.10">
    <property type="entry name" value="Glutaredoxin"/>
    <property type="match status" value="1"/>
</dbReference>
<dbReference type="AlphaFoldDB" id="P72697"/>
<dbReference type="EC" id="1.11.1.24" evidence="3"/>
<keyword evidence="5" id="KW-0049">Antioxidant</keyword>
<evidence type="ECO:0000256" key="14">
    <source>
        <dbReference type="SAM" id="MobiDB-lite"/>
    </source>
</evidence>
<evidence type="ECO:0000256" key="11">
    <source>
        <dbReference type="ARBA" id="ARBA00041373"/>
    </source>
</evidence>
<dbReference type="InterPro" id="IPR024706">
    <property type="entry name" value="Peroxiredoxin_AhpC-typ"/>
</dbReference>
<name>P72697_SYNY3</name>
<dbReference type="PaxDb" id="1148-1651777"/>
<accession>P72697</accession>
<evidence type="ECO:0000313" key="16">
    <source>
        <dbReference type="EMBL" id="BAA16704.1"/>
    </source>
</evidence>
<dbReference type="CDD" id="cd03017">
    <property type="entry name" value="PRX_BCP"/>
    <property type="match status" value="1"/>
</dbReference>
<reference evidence="16 17" key="2">
    <citation type="journal article" date="1996" name="DNA Res.">
        <title>Sequence analysis of the genome of the unicellular cyanobacterium Synechocystis sp. strain PCC6803. II. Sequence determination of the entire genome and assignment of potential protein-coding regions.</title>
        <authorList>
            <person name="Kaneko T."/>
            <person name="Sato S."/>
            <person name="Kotani H."/>
            <person name="Tanaka A."/>
            <person name="Asamizu E."/>
            <person name="Nakamura Y."/>
            <person name="Miyajima N."/>
            <person name="Hirosawa M."/>
            <person name="Sugiura M."/>
            <person name="Sasamoto S."/>
            <person name="Kimura T."/>
            <person name="Hosouchi T."/>
            <person name="Matsuno A."/>
            <person name="Muraki A."/>
            <person name="Nakazaki N."/>
            <person name="Naruo K."/>
            <person name="Okumura S."/>
            <person name="Shimpo S."/>
            <person name="Takeuchi C."/>
            <person name="Wada T."/>
            <person name="Watanabe A."/>
            <person name="Yamada M."/>
            <person name="Yasuda M."/>
            <person name="Tabata S."/>
        </authorList>
    </citation>
    <scope>NUCLEOTIDE SEQUENCE [LARGE SCALE GENOMIC DNA]</scope>
    <source>
        <strain evidence="17">ATCC 27184 / PCC 6803 / Kazusa</strain>
    </source>
</reference>
<keyword evidence="17" id="KW-1185">Reference proteome</keyword>
<evidence type="ECO:0000256" key="10">
    <source>
        <dbReference type="ARBA" id="ARBA00038489"/>
    </source>
</evidence>
<reference evidence="16 17" key="1">
    <citation type="journal article" date="1995" name="DNA Res.">
        <title>Sequence analysis of the genome of the unicellular cyanobacterium Synechocystis sp. strain PCC6803. I. Sequence features in the 1 Mb region from map positions 64% to 92% of the genome.</title>
        <authorList>
            <person name="Kaneko T."/>
            <person name="Tanaka A."/>
            <person name="Sato S."/>
            <person name="Kotani H."/>
            <person name="Sazuka T."/>
            <person name="Miyajima N."/>
            <person name="Sugiura M."/>
            <person name="Tabata S."/>
        </authorList>
    </citation>
    <scope>NUCLEOTIDE SEQUENCE [LARGE SCALE GENOMIC DNA]</scope>
    <source>
        <strain evidence="17">ATCC 27184 / PCC 6803 / Kazusa</strain>
    </source>
</reference>
<evidence type="ECO:0000256" key="1">
    <source>
        <dbReference type="ARBA" id="ARBA00003330"/>
    </source>
</evidence>
<proteinExistence type="inferred from homology"/>
<dbReference type="InterPro" id="IPR050924">
    <property type="entry name" value="Peroxiredoxin_BCP/PrxQ"/>
</dbReference>
<dbReference type="InterPro" id="IPR036249">
    <property type="entry name" value="Thioredoxin-like_sf"/>
</dbReference>
<dbReference type="BRENDA" id="1.11.1.24">
    <property type="organism ID" value="6192"/>
</dbReference>
<feature type="domain" description="Thioredoxin" evidence="15">
    <location>
        <begin position="5"/>
        <end position="158"/>
    </location>
</feature>
<evidence type="ECO:0000256" key="2">
    <source>
        <dbReference type="ARBA" id="ARBA00011245"/>
    </source>
</evidence>
<feature type="region of interest" description="Disordered" evidence="14">
    <location>
        <begin position="1"/>
        <end position="20"/>
    </location>
</feature>
<keyword evidence="6" id="KW-0560">Oxidoreductase</keyword>
<dbReference type="STRING" id="1148.gene:10497559"/>
<keyword evidence="4" id="KW-0575">Peroxidase</keyword>
<dbReference type="Proteomes" id="UP000001425">
    <property type="component" value="Chromosome"/>
</dbReference>
<protein>
    <recommendedName>
        <fullName evidence="3">thioredoxin-dependent peroxiredoxin</fullName>
        <ecNumber evidence="3">1.11.1.24</ecNumber>
    </recommendedName>
    <alternativeName>
        <fullName evidence="11">Bacterioferritin comigratory protein</fullName>
    </alternativeName>
    <alternativeName>
        <fullName evidence="9">Thioredoxin peroxidase</fullName>
    </alternativeName>
</protein>
<dbReference type="InterPro" id="IPR013766">
    <property type="entry name" value="Thioredoxin_domain"/>
</dbReference>
<dbReference type="PROSITE" id="PS51352">
    <property type="entry name" value="THIOREDOXIN_2"/>
    <property type="match status" value="1"/>
</dbReference>
<dbReference type="IntAct" id="P72697">
    <property type="interactions" value="3"/>
</dbReference>
<comment type="catalytic activity">
    <reaction evidence="12">
        <text>a hydroperoxide + [thioredoxin]-dithiol = an alcohol + [thioredoxin]-disulfide + H2O</text>
        <dbReference type="Rhea" id="RHEA:62620"/>
        <dbReference type="Rhea" id="RHEA-COMP:10698"/>
        <dbReference type="Rhea" id="RHEA-COMP:10700"/>
        <dbReference type="ChEBI" id="CHEBI:15377"/>
        <dbReference type="ChEBI" id="CHEBI:29950"/>
        <dbReference type="ChEBI" id="CHEBI:30879"/>
        <dbReference type="ChEBI" id="CHEBI:35924"/>
        <dbReference type="ChEBI" id="CHEBI:50058"/>
        <dbReference type="EC" id="1.11.1.24"/>
    </reaction>
</comment>
<dbReference type="PANTHER" id="PTHR42801:SF4">
    <property type="entry name" value="AHPC_TSA FAMILY PROTEIN"/>
    <property type="match status" value="1"/>
</dbReference>
<dbReference type="KEGG" id="syn:slr0242"/>
<evidence type="ECO:0000256" key="13">
    <source>
        <dbReference type="PIRSR" id="PIRSR000239-1"/>
    </source>
</evidence>
<gene>
    <name evidence="16" type="primary">bcp</name>
</gene>
<dbReference type="FunFam" id="3.40.30.10:FF:000007">
    <property type="entry name" value="Thioredoxin-dependent thiol peroxidase"/>
    <property type="match status" value="1"/>
</dbReference>
<dbReference type="GO" id="GO:0140824">
    <property type="term" value="F:thioredoxin-dependent peroxiredoxin activity"/>
    <property type="evidence" value="ECO:0007669"/>
    <property type="project" value="UniProtKB-EC"/>
</dbReference>
<keyword evidence="7" id="KW-1015">Disulfide bond</keyword>
<feature type="compositionally biased region" description="Polar residues" evidence="14">
    <location>
        <begin position="1"/>
        <end position="16"/>
    </location>
</feature>
<sequence length="160" mass="17584">MATALETNQPAPTFSAPNAEGKTISSDDFLGQWLVLYFYPKDNTPGCTTEAIDFSEKLPEFTDLNAVVVGVSPDSEKSHGKFIDKHNLTVQLLSDPEHELAAAYGAWGPKKFMGKECEGILRSTFLINPQGNIAHIWPNVRVKGHAEKVLEKLQQLNSAD</sequence>
<dbReference type="EnsemblBacteria" id="BAA16704">
    <property type="protein sequence ID" value="BAA16704"/>
    <property type="gene ID" value="BAA16704"/>
</dbReference>
<evidence type="ECO:0000256" key="3">
    <source>
        <dbReference type="ARBA" id="ARBA00013017"/>
    </source>
</evidence>
<dbReference type="InParanoid" id="P72697"/>
<evidence type="ECO:0000256" key="6">
    <source>
        <dbReference type="ARBA" id="ARBA00023002"/>
    </source>
</evidence>
<dbReference type="InterPro" id="IPR000866">
    <property type="entry name" value="AhpC/TSA"/>
</dbReference>
<comment type="subunit">
    <text evidence="2">Monomer.</text>
</comment>
<evidence type="ECO:0000259" key="15">
    <source>
        <dbReference type="PROSITE" id="PS51352"/>
    </source>
</evidence>
<organism evidence="16 17">
    <name type="scientific">Synechocystis sp. (strain ATCC 27184 / PCC 6803 / Kazusa)</name>
    <dbReference type="NCBI Taxonomy" id="1111708"/>
    <lineage>
        <taxon>Bacteria</taxon>
        <taxon>Bacillati</taxon>
        <taxon>Cyanobacteriota</taxon>
        <taxon>Cyanophyceae</taxon>
        <taxon>Synechococcales</taxon>
        <taxon>Merismopediaceae</taxon>
        <taxon>Synechocystis</taxon>
    </lineage>
</organism>
<evidence type="ECO:0000256" key="4">
    <source>
        <dbReference type="ARBA" id="ARBA00022559"/>
    </source>
</evidence>
<dbReference type="PANTHER" id="PTHR42801">
    <property type="entry name" value="THIOREDOXIN-DEPENDENT PEROXIDE REDUCTASE"/>
    <property type="match status" value="1"/>
</dbReference>
<dbReference type="eggNOG" id="COG1225">
    <property type="taxonomic scope" value="Bacteria"/>
</dbReference>
<evidence type="ECO:0000256" key="9">
    <source>
        <dbReference type="ARBA" id="ARBA00032824"/>
    </source>
</evidence>